<dbReference type="RefSeq" id="XP_053584420.1">
    <property type="nucleotide sequence ID" value="XM_053729648.1"/>
</dbReference>
<reference evidence="1 2" key="1">
    <citation type="submission" date="2019-12" db="EMBL/GenBank/DDBJ databases">
        <title>Chromosome-level assembly of the Caenorhabditis remanei genome.</title>
        <authorList>
            <person name="Teterina A.A."/>
            <person name="Willis J.H."/>
            <person name="Phillips P.C."/>
        </authorList>
    </citation>
    <scope>NUCLEOTIDE SEQUENCE [LARGE SCALE GENOMIC DNA]</scope>
    <source>
        <strain evidence="1 2">PX506</strain>
        <tissue evidence="1">Whole organism</tissue>
    </source>
</reference>
<protein>
    <submittedName>
        <fullName evidence="1">Uncharacterized protein</fullName>
    </submittedName>
</protein>
<dbReference type="GeneID" id="78775725"/>
<accession>A0A6A5GPT1</accession>
<evidence type="ECO:0000313" key="1">
    <source>
        <dbReference type="EMBL" id="KAF1756654.1"/>
    </source>
</evidence>
<dbReference type="EMBL" id="WUAV01000004">
    <property type="protein sequence ID" value="KAF1756654.1"/>
    <property type="molecule type" value="Genomic_DNA"/>
</dbReference>
<proteinExistence type="predicted"/>
<dbReference type="Proteomes" id="UP000483820">
    <property type="component" value="Chromosome IV"/>
</dbReference>
<dbReference type="CTD" id="78775725"/>
<dbReference type="KEGG" id="crq:GCK72_013108"/>
<sequence length="107" mass="12264">MITQSFQNDFIGTTNISLGTSIGPVEEPPESLLQIDAIRQFVHIRPLSLFSMFSSRIVDAIRTIYSSHSQAVDGMDQKERNGKELHCWKVYFESIETELFLVDRELI</sequence>
<name>A0A6A5GPT1_CAERE</name>
<comment type="caution">
    <text evidence="1">The sequence shown here is derived from an EMBL/GenBank/DDBJ whole genome shotgun (WGS) entry which is preliminary data.</text>
</comment>
<evidence type="ECO:0000313" key="2">
    <source>
        <dbReference type="Proteomes" id="UP000483820"/>
    </source>
</evidence>
<organism evidence="1 2">
    <name type="scientific">Caenorhabditis remanei</name>
    <name type="common">Caenorhabditis vulgaris</name>
    <dbReference type="NCBI Taxonomy" id="31234"/>
    <lineage>
        <taxon>Eukaryota</taxon>
        <taxon>Metazoa</taxon>
        <taxon>Ecdysozoa</taxon>
        <taxon>Nematoda</taxon>
        <taxon>Chromadorea</taxon>
        <taxon>Rhabditida</taxon>
        <taxon>Rhabditina</taxon>
        <taxon>Rhabditomorpha</taxon>
        <taxon>Rhabditoidea</taxon>
        <taxon>Rhabditidae</taxon>
        <taxon>Peloderinae</taxon>
        <taxon>Caenorhabditis</taxon>
    </lineage>
</organism>
<gene>
    <name evidence="1" type="ORF">GCK72_013108</name>
</gene>
<dbReference type="AlphaFoldDB" id="A0A6A5GPT1"/>